<sequence>MRKKGCSEEEIFSFLSFAREKDRKYDKVLSSMCTIPHPVAVRAHNMFIESNLGDPGLFAGTDELESLLVRKIGELMHIPDACGYATSGGTESNIQALRIAGKQARKKVPNVVVPESVHFSFEKACDILSYELRTVPCDGNQRIDTAVLEDYIDRNTVCITGIAGSTEYGIVDPIEHLSDICVDREIFLHIDAAFGGFVLPFLKNPPKFDFELDGVSSISVDPHKMGMSTIPCGCFIARDPSYFRSTEVETPYLTVKKECTLLGTRPGGPVAGALAVLEYLGRSGFEEIVERCMNNNRRLIDGMADLGYEVAVQPDVNVASFICDQSPNGWIVSRTRAGHMRTVCMPHITEDIIDEFLKDIGEMNV</sequence>
<keyword evidence="3 6" id="KW-0663">Pyridoxal phosphate</keyword>
<dbReference type="GO" id="GO:0004068">
    <property type="term" value="F:aspartate 1-decarboxylase activity"/>
    <property type="evidence" value="ECO:0007669"/>
    <property type="project" value="UniProtKB-UniRule"/>
</dbReference>
<dbReference type="Pfam" id="PF00282">
    <property type="entry name" value="Pyridoxal_deC"/>
    <property type="match status" value="1"/>
</dbReference>
<dbReference type="InterPro" id="IPR050477">
    <property type="entry name" value="GrpII_AminoAcid_Decarb"/>
</dbReference>
<dbReference type="InterPro" id="IPR015424">
    <property type="entry name" value="PyrdxlP-dep_Trfase"/>
</dbReference>
<dbReference type="EC" id="4.1.1.11" evidence="6"/>
<comment type="similarity">
    <text evidence="6">Belongs to the group II decarboxylase family. MfnA subfamily.</text>
</comment>
<dbReference type="SUPFAM" id="SSF53383">
    <property type="entry name" value="PLP-dependent transferases"/>
    <property type="match status" value="1"/>
</dbReference>
<dbReference type="InterPro" id="IPR021115">
    <property type="entry name" value="Pyridoxal-P_BS"/>
</dbReference>
<evidence type="ECO:0000256" key="3">
    <source>
        <dbReference type="ARBA" id="ARBA00022898"/>
    </source>
</evidence>
<dbReference type="EC" id="4.1.1.25" evidence="6"/>
<dbReference type="KEGG" id="mend:L6E24_06470"/>
<comment type="pathway">
    <text evidence="6">Cofactor biosynthesis; methanofuran biosynthesis.</text>
</comment>
<dbReference type="GO" id="GO:0004837">
    <property type="term" value="F:tyrosine decarboxylase activity"/>
    <property type="evidence" value="ECO:0007669"/>
    <property type="project" value="UniProtKB-UniRule"/>
</dbReference>
<dbReference type="InterPro" id="IPR020931">
    <property type="entry name" value="MfnA"/>
</dbReference>
<dbReference type="GeneID" id="74307327"/>
<evidence type="ECO:0000256" key="5">
    <source>
        <dbReference type="ARBA" id="ARBA00038302"/>
    </source>
</evidence>
<comment type="function">
    <text evidence="6">Catalyzes the decarboxylation of L-tyrosine to produce tyramine for methanofuran biosynthesis. Can also catalyze the decarboxylation of L-aspartate to produce beta-alanine for coenzyme A (CoA) biosynthesis.</text>
</comment>
<proteinExistence type="inferred from homology"/>
<dbReference type="PANTHER" id="PTHR42735:SF6">
    <property type="entry name" value="SPHINGOSINE-1-PHOSPHATE LYASE 1"/>
    <property type="match status" value="1"/>
</dbReference>
<dbReference type="InterPro" id="IPR002129">
    <property type="entry name" value="PyrdxlP-dep_de-COase"/>
</dbReference>
<dbReference type="GO" id="GO:0015937">
    <property type="term" value="P:coenzyme A biosynthetic process"/>
    <property type="evidence" value="ECO:0007669"/>
    <property type="project" value="UniProtKB-UniRule"/>
</dbReference>
<evidence type="ECO:0000256" key="2">
    <source>
        <dbReference type="ARBA" id="ARBA00022793"/>
    </source>
</evidence>
<evidence type="ECO:0000313" key="8">
    <source>
        <dbReference type="EMBL" id="UUX93753.1"/>
    </source>
</evidence>
<comment type="cofactor">
    <cofactor evidence="1 6 7">
        <name>pyridoxal 5'-phosphate</name>
        <dbReference type="ChEBI" id="CHEBI:597326"/>
    </cofactor>
</comment>
<dbReference type="InterPro" id="IPR015421">
    <property type="entry name" value="PyrdxlP-dep_Trfase_major"/>
</dbReference>
<dbReference type="AlphaFoldDB" id="A0A9E7PNX5"/>
<keyword evidence="2 6" id="KW-0210">Decarboxylase</keyword>
<organism evidence="8 9">
    <name type="scientific">Methanoplanus endosymbiosus</name>
    <dbReference type="NCBI Taxonomy" id="33865"/>
    <lineage>
        <taxon>Archaea</taxon>
        <taxon>Methanobacteriati</taxon>
        <taxon>Methanobacteriota</taxon>
        <taxon>Stenosarchaea group</taxon>
        <taxon>Methanomicrobia</taxon>
        <taxon>Methanomicrobiales</taxon>
        <taxon>Methanomicrobiaceae</taxon>
        <taxon>Methanoplanus</taxon>
    </lineage>
</organism>
<evidence type="ECO:0000313" key="9">
    <source>
        <dbReference type="Proteomes" id="UP001060368"/>
    </source>
</evidence>
<name>A0A9E7PNX5_9EURY</name>
<comment type="similarity">
    <text evidence="5">Belongs to the group II decarboxylase family. Sphingosine-1-phosphate lyase subfamily.</text>
</comment>
<reference evidence="8" key="1">
    <citation type="submission" date="2022-04" db="EMBL/GenBank/DDBJ databases">
        <title>Complete genome of Methanoplanus endosymbiosus DSM 3599.</title>
        <authorList>
            <person name="Chen S.-C."/>
            <person name="You Y.-T."/>
            <person name="Zhou Y.-Z."/>
            <person name="Lai M.-C."/>
        </authorList>
    </citation>
    <scope>NUCLEOTIDE SEQUENCE</scope>
    <source>
        <strain evidence="8">DSM 3599</strain>
    </source>
</reference>
<evidence type="ECO:0000256" key="1">
    <source>
        <dbReference type="ARBA" id="ARBA00001933"/>
    </source>
</evidence>
<keyword evidence="9" id="KW-1185">Reference proteome</keyword>
<dbReference type="Gene3D" id="3.40.640.10">
    <property type="entry name" value="Type I PLP-dependent aspartate aminotransferase-like (Major domain)"/>
    <property type="match status" value="1"/>
</dbReference>
<dbReference type="NCBIfam" id="TIGR03812">
    <property type="entry name" value="tyr_de_CO2_Arch"/>
    <property type="match status" value="1"/>
</dbReference>
<gene>
    <name evidence="6 8" type="primary">mfnA</name>
    <name evidence="8" type="ORF">L6E24_06470</name>
</gene>
<dbReference type="InterPro" id="IPR015422">
    <property type="entry name" value="PyrdxlP-dep_Trfase_small"/>
</dbReference>
<feature type="modified residue" description="N6-(pyridoxal phosphate)lysine" evidence="6 7">
    <location>
        <position position="224"/>
    </location>
</feature>
<dbReference type="Gene3D" id="3.90.1150.10">
    <property type="entry name" value="Aspartate Aminotransferase, domain 1"/>
    <property type="match status" value="1"/>
</dbReference>
<comment type="catalytic activity">
    <reaction evidence="6">
        <text>L-tyrosine + H(+) = tyramine + CO2</text>
        <dbReference type="Rhea" id="RHEA:14345"/>
        <dbReference type="ChEBI" id="CHEBI:15378"/>
        <dbReference type="ChEBI" id="CHEBI:16526"/>
        <dbReference type="ChEBI" id="CHEBI:58315"/>
        <dbReference type="ChEBI" id="CHEBI:327995"/>
        <dbReference type="EC" id="4.1.1.25"/>
    </reaction>
</comment>
<evidence type="ECO:0000256" key="4">
    <source>
        <dbReference type="ARBA" id="ARBA00023239"/>
    </source>
</evidence>
<evidence type="ECO:0000256" key="6">
    <source>
        <dbReference type="HAMAP-Rule" id="MF_01610"/>
    </source>
</evidence>
<protein>
    <recommendedName>
        <fullName evidence="6">Probable L-tyrosine/L-aspartate decarboxylase</fullName>
        <shortName evidence="6">TDC/ADC</shortName>
        <ecNumber evidence="6">4.1.1.11</ecNumber>
        <ecNumber evidence="6">4.1.1.25</ecNumber>
    </recommendedName>
</protein>
<dbReference type="PROSITE" id="PS00392">
    <property type="entry name" value="DDC_GAD_HDC_YDC"/>
    <property type="match status" value="1"/>
</dbReference>
<dbReference type="GO" id="GO:2001120">
    <property type="term" value="P:methanofuran biosynthetic process"/>
    <property type="evidence" value="ECO:0007669"/>
    <property type="project" value="UniProtKB-UniRule"/>
</dbReference>
<accession>A0A9E7PNX5</accession>
<dbReference type="PANTHER" id="PTHR42735">
    <property type="match status" value="1"/>
</dbReference>
<dbReference type="RefSeq" id="WP_257743889.1">
    <property type="nucleotide sequence ID" value="NZ_CP096115.1"/>
</dbReference>
<comment type="catalytic activity">
    <reaction evidence="6">
        <text>L-aspartate + H(+) = beta-alanine + CO2</text>
        <dbReference type="Rhea" id="RHEA:19497"/>
        <dbReference type="ChEBI" id="CHEBI:15378"/>
        <dbReference type="ChEBI" id="CHEBI:16526"/>
        <dbReference type="ChEBI" id="CHEBI:29991"/>
        <dbReference type="ChEBI" id="CHEBI:57966"/>
        <dbReference type="EC" id="4.1.1.11"/>
    </reaction>
</comment>
<evidence type="ECO:0000256" key="7">
    <source>
        <dbReference type="PIRSR" id="PIRSR602129-50"/>
    </source>
</evidence>
<dbReference type="GO" id="GO:0019752">
    <property type="term" value="P:carboxylic acid metabolic process"/>
    <property type="evidence" value="ECO:0007669"/>
    <property type="project" value="InterPro"/>
</dbReference>
<comment type="pathway">
    <text evidence="6">Cofactor biosynthesis; coenzyme A biosynthesis.</text>
</comment>
<dbReference type="EMBL" id="CP096115">
    <property type="protein sequence ID" value="UUX93753.1"/>
    <property type="molecule type" value="Genomic_DNA"/>
</dbReference>
<dbReference type="Proteomes" id="UP001060368">
    <property type="component" value="Chromosome"/>
</dbReference>
<dbReference type="HAMAP" id="MF_01610">
    <property type="entry name" value="MfnA_decarbox"/>
    <property type="match status" value="1"/>
</dbReference>
<dbReference type="GO" id="GO:0030170">
    <property type="term" value="F:pyridoxal phosphate binding"/>
    <property type="evidence" value="ECO:0007669"/>
    <property type="project" value="UniProtKB-UniRule"/>
</dbReference>
<keyword evidence="4 6" id="KW-0456">Lyase</keyword>